<protein>
    <recommendedName>
        <fullName evidence="3">DUF5330 domain-containing protein</fullName>
    </recommendedName>
</protein>
<sequence>MWFLIKGTFWFSLVLVLLPFLDTTSTKTLENGPKVNVGDTVSAATEAFTYISAICVQKPDVCEKGAETFVALGHRAREGARIAYQFLDTQFAEPGDAVMTGTITDPVAKVITENPIEAAPAKYVTIDPAADAATTEAEAADAPFMRIPVPEKRIEPRAQPAG</sequence>
<gene>
    <name evidence="1" type="ORF">QO002_001718</name>
</gene>
<organism evidence="1 2">
    <name type="scientific">Pararhizobium capsulatum DSM 1112</name>
    <dbReference type="NCBI Taxonomy" id="1121113"/>
    <lineage>
        <taxon>Bacteria</taxon>
        <taxon>Pseudomonadati</taxon>
        <taxon>Pseudomonadota</taxon>
        <taxon>Alphaproteobacteria</taxon>
        <taxon>Hyphomicrobiales</taxon>
        <taxon>Rhizobiaceae</taxon>
        <taxon>Rhizobium/Agrobacterium group</taxon>
        <taxon>Pararhizobium</taxon>
    </lineage>
</organism>
<comment type="caution">
    <text evidence="1">The sequence shown here is derived from an EMBL/GenBank/DDBJ whole genome shotgun (WGS) entry which is preliminary data.</text>
</comment>
<dbReference type="InterPro" id="IPR035220">
    <property type="entry name" value="DUF5330"/>
</dbReference>
<dbReference type="Pfam" id="PF17264">
    <property type="entry name" value="DUF5330"/>
    <property type="match status" value="1"/>
</dbReference>
<name>A0ABU0BQ29_9HYPH</name>
<evidence type="ECO:0000313" key="2">
    <source>
        <dbReference type="Proteomes" id="UP001230207"/>
    </source>
</evidence>
<accession>A0ABU0BQ29</accession>
<dbReference type="Proteomes" id="UP001230207">
    <property type="component" value="Unassembled WGS sequence"/>
</dbReference>
<proteinExistence type="predicted"/>
<evidence type="ECO:0000313" key="1">
    <source>
        <dbReference type="EMBL" id="MDQ0319580.1"/>
    </source>
</evidence>
<dbReference type="EMBL" id="JAUSVF010000001">
    <property type="protein sequence ID" value="MDQ0319580.1"/>
    <property type="molecule type" value="Genomic_DNA"/>
</dbReference>
<evidence type="ECO:0008006" key="3">
    <source>
        <dbReference type="Google" id="ProtNLM"/>
    </source>
</evidence>
<keyword evidence="2" id="KW-1185">Reference proteome</keyword>
<dbReference type="RefSeq" id="WP_307228600.1">
    <property type="nucleotide sequence ID" value="NZ_JAUSVF010000001.1"/>
</dbReference>
<reference evidence="1 2" key="1">
    <citation type="submission" date="2023-07" db="EMBL/GenBank/DDBJ databases">
        <title>Genomic Encyclopedia of Type Strains, Phase IV (KMG-IV): sequencing the most valuable type-strain genomes for metagenomic binning, comparative biology and taxonomic classification.</title>
        <authorList>
            <person name="Goeker M."/>
        </authorList>
    </citation>
    <scope>NUCLEOTIDE SEQUENCE [LARGE SCALE GENOMIC DNA]</scope>
    <source>
        <strain evidence="1 2">DSM 1112</strain>
    </source>
</reference>